<dbReference type="InterPro" id="IPR054649">
    <property type="entry name" value="Npun_R2479-like"/>
</dbReference>
<accession>A0A951P8N7</accession>
<reference evidence="1" key="1">
    <citation type="submission" date="2021-05" db="EMBL/GenBank/DDBJ databases">
        <authorList>
            <person name="Pietrasiak N."/>
            <person name="Ward R."/>
            <person name="Stajich J.E."/>
            <person name="Kurbessoian T."/>
        </authorList>
    </citation>
    <scope>NUCLEOTIDE SEQUENCE</scope>
    <source>
        <strain evidence="1">GSE-TBD4-15B</strain>
    </source>
</reference>
<dbReference type="NCBIfam" id="NF045583">
    <property type="entry name" value="Npun_R2479_HDIG"/>
    <property type="match status" value="1"/>
</dbReference>
<name>A0A951P8N7_9CYAN</name>
<sequence length="290" mass="33066">MFNATELLIDDFVQKLKEGYRRTYGAWKHDYEDIIGWVGSMALENIANSDALYHNVEHTILVTLVGQELLRGRHIREGGVSCEDWLHFIISLVCHDIGYVKGVCKDDREGWYATGQGQEMVPLDTGSTDASLTPYHVDRAKLFVDERFGGHHLIDAERIKVNIELTRFPVPNKEDHQDTVNYPGLIRASDLIGQLSDPRYLKKISALFYEFKETGVSDVLGYRHPGDLRKNYPKFYWNGVYPYVKDALKYLELTQQGKQVVANLYSNVFVVEHEPFGLELAAAEHAVSLS</sequence>
<dbReference type="Proteomes" id="UP000707356">
    <property type="component" value="Unassembled WGS sequence"/>
</dbReference>
<dbReference type="EMBL" id="JAHHHV010000017">
    <property type="protein sequence ID" value="MBW4464658.1"/>
    <property type="molecule type" value="Genomic_DNA"/>
</dbReference>
<organism evidence="1 2">
    <name type="scientific">Pegethrix bostrychoides GSE-TBD4-15B</name>
    <dbReference type="NCBI Taxonomy" id="2839662"/>
    <lineage>
        <taxon>Bacteria</taxon>
        <taxon>Bacillati</taxon>
        <taxon>Cyanobacteriota</taxon>
        <taxon>Cyanophyceae</taxon>
        <taxon>Oculatellales</taxon>
        <taxon>Oculatellaceae</taxon>
        <taxon>Pegethrix</taxon>
    </lineage>
</organism>
<protein>
    <submittedName>
        <fullName evidence="1">Metal-dependent phosphohydrolase</fullName>
    </submittedName>
</protein>
<evidence type="ECO:0000313" key="1">
    <source>
        <dbReference type="EMBL" id="MBW4464658.1"/>
    </source>
</evidence>
<proteinExistence type="predicted"/>
<gene>
    <name evidence="1" type="ORF">KME07_04360</name>
</gene>
<reference evidence="1" key="2">
    <citation type="journal article" date="2022" name="Microbiol. Resour. Announc.">
        <title>Metagenome Sequencing to Explore Phylogenomics of Terrestrial Cyanobacteria.</title>
        <authorList>
            <person name="Ward R.D."/>
            <person name="Stajich J.E."/>
            <person name="Johansen J.R."/>
            <person name="Huntemann M."/>
            <person name="Clum A."/>
            <person name="Foster B."/>
            <person name="Foster B."/>
            <person name="Roux S."/>
            <person name="Palaniappan K."/>
            <person name="Varghese N."/>
            <person name="Mukherjee S."/>
            <person name="Reddy T.B.K."/>
            <person name="Daum C."/>
            <person name="Copeland A."/>
            <person name="Chen I.A."/>
            <person name="Ivanova N.N."/>
            <person name="Kyrpides N.C."/>
            <person name="Shapiro N."/>
            <person name="Eloe-Fadrosh E.A."/>
            <person name="Pietrasiak N."/>
        </authorList>
    </citation>
    <scope>NUCLEOTIDE SEQUENCE</scope>
    <source>
        <strain evidence="1">GSE-TBD4-15B</strain>
    </source>
</reference>
<dbReference type="AlphaFoldDB" id="A0A951P8N7"/>
<evidence type="ECO:0000313" key="2">
    <source>
        <dbReference type="Proteomes" id="UP000707356"/>
    </source>
</evidence>
<comment type="caution">
    <text evidence="1">The sequence shown here is derived from an EMBL/GenBank/DDBJ whole genome shotgun (WGS) entry which is preliminary data.</text>
</comment>